<accession>A0A6J4PFA8</accession>
<keyword evidence="2" id="KW-0687">Ribonucleoprotein</keyword>
<feature type="region of interest" description="Disordered" evidence="1">
    <location>
        <begin position="1"/>
        <end position="61"/>
    </location>
</feature>
<organism evidence="2">
    <name type="scientific">uncultured Rubrobacteraceae bacterium</name>
    <dbReference type="NCBI Taxonomy" id="349277"/>
    <lineage>
        <taxon>Bacteria</taxon>
        <taxon>Bacillati</taxon>
        <taxon>Actinomycetota</taxon>
        <taxon>Rubrobacteria</taxon>
        <taxon>Rubrobacterales</taxon>
        <taxon>Rubrobacteraceae</taxon>
        <taxon>environmental samples</taxon>
    </lineage>
</organism>
<proteinExistence type="predicted"/>
<evidence type="ECO:0000313" key="2">
    <source>
        <dbReference type="EMBL" id="CAA9414442.1"/>
    </source>
</evidence>
<sequence length="61" mass="6392">DEESVAGQAAEAAEVQGQGVQPVPAVRPGPRLLPEVRAVQDLPARAGPRGQDPRCHESELV</sequence>
<dbReference type="GO" id="GO:0005840">
    <property type="term" value="C:ribosome"/>
    <property type="evidence" value="ECO:0007669"/>
    <property type="project" value="UniProtKB-KW"/>
</dbReference>
<feature type="non-terminal residue" evidence="2">
    <location>
        <position position="61"/>
    </location>
</feature>
<dbReference type="AlphaFoldDB" id="A0A6J4PFA8"/>
<feature type="non-terminal residue" evidence="2">
    <location>
        <position position="1"/>
    </location>
</feature>
<keyword evidence="2" id="KW-0689">Ribosomal protein</keyword>
<reference evidence="2" key="1">
    <citation type="submission" date="2020-02" db="EMBL/GenBank/DDBJ databases">
        <authorList>
            <person name="Meier V. D."/>
        </authorList>
    </citation>
    <scope>NUCLEOTIDE SEQUENCE</scope>
    <source>
        <strain evidence="2">AVDCRST_MAG01</strain>
    </source>
</reference>
<dbReference type="EMBL" id="CADCUW010000274">
    <property type="protein sequence ID" value="CAA9414442.1"/>
    <property type="molecule type" value="Genomic_DNA"/>
</dbReference>
<protein>
    <submittedName>
        <fullName evidence="2">SSU ribosomal protein S14p (S29e) @ SSU ribosomal protein S14p (S29e), zinc-dependent</fullName>
    </submittedName>
</protein>
<evidence type="ECO:0000256" key="1">
    <source>
        <dbReference type="SAM" id="MobiDB-lite"/>
    </source>
</evidence>
<feature type="compositionally biased region" description="Low complexity" evidence="1">
    <location>
        <begin position="1"/>
        <end position="30"/>
    </location>
</feature>
<feature type="compositionally biased region" description="Basic and acidic residues" evidence="1">
    <location>
        <begin position="51"/>
        <end position="61"/>
    </location>
</feature>
<name>A0A6J4PFA8_9ACTN</name>
<gene>
    <name evidence="2" type="ORF">AVDCRST_MAG01-01-1828</name>
</gene>